<name>A0A286AEX6_9SPHI</name>
<proteinExistence type="predicted"/>
<dbReference type="InterPro" id="IPR025563">
    <property type="entry name" value="DUF4286"/>
</dbReference>
<evidence type="ECO:0008006" key="3">
    <source>
        <dbReference type="Google" id="ProtNLM"/>
    </source>
</evidence>
<dbReference type="OrthoDB" id="1121837at2"/>
<evidence type="ECO:0000313" key="1">
    <source>
        <dbReference type="EMBL" id="SOD20464.1"/>
    </source>
</evidence>
<dbReference type="Pfam" id="PF14114">
    <property type="entry name" value="DUF4286"/>
    <property type="match status" value="1"/>
</dbReference>
<sequence length="100" mass="11537">MLLFNVTVIVEEASAADWLSWMKEVHIPQLMETESFVSHRLLKIVDSPNEGVSYCVQFIAESEEKHQSFLALHEKQFIADIYAKYPNKLVVFSTLMEFVA</sequence>
<protein>
    <recommendedName>
        <fullName evidence="3">DUF4286 domain-containing protein</fullName>
    </recommendedName>
</protein>
<evidence type="ECO:0000313" key="2">
    <source>
        <dbReference type="Proteomes" id="UP000219281"/>
    </source>
</evidence>
<keyword evidence="2" id="KW-1185">Reference proteome</keyword>
<dbReference type="RefSeq" id="WP_097133967.1">
    <property type="nucleotide sequence ID" value="NZ_OCMT01000005.1"/>
</dbReference>
<dbReference type="AlphaFoldDB" id="A0A286AEX6"/>
<dbReference type="EMBL" id="OCMT01000005">
    <property type="protein sequence ID" value="SOD20464.1"/>
    <property type="molecule type" value="Genomic_DNA"/>
</dbReference>
<dbReference type="Proteomes" id="UP000219281">
    <property type="component" value="Unassembled WGS sequence"/>
</dbReference>
<reference evidence="2" key="1">
    <citation type="submission" date="2017-09" db="EMBL/GenBank/DDBJ databases">
        <authorList>
            <person name="Varghese N."/>
            <person name="Submissions S."/>
        </authorList>
    </citation>
    <scope>NUCLEOTIDE SEQUENCE [LARGE SCALE GENOMIC DNA]</scope>
    <source>
        <strain evidence="2">CGMCC 1.12803</strain>
    </source>
</reference>
<accession>A0A286AEX6</accession>
<gene>
    <name evidence="1" type="ORF">SAMN06297358_4187</name>
</gene>
<organism evidence="1 2">
    <name type="scientific">Pedobacter xixiisoli</name>
    <dbReference type="NCBI Taxonomy" id="1476464"/>
    <lineage>
        <taxon>Bacteria</taxon>
        <taxon>Pseudomonadati</taxon>
        <taxon>Bacteroidota</taxon>
        <taxon>Sphingobacteriia</taxon>
        <taxon>Sphingobacteriales</taxon>
        <taxon>Sphingobacteriaceae</taxon>
        <taxon>Pedobacter</taxon>
    </lineage>
</organism>